<evidence type="ECO:0000256" key="1">
    <source>
        <dbReference type="ARBA" id="ARBA00004141"/>
    </source>
</evidence>
<keyword evidence="2 5" id="KW-0812">Transmembrane</keyword>
<reference evidence="6 7" key="1">
    <citation type="submission" date="2018-07" db="EMBL/GenBank/DDBJ databases">
        <title>Freshwater and sediment microbial communities from various areas in North America, analyzing microbe dynamics in response to fracking.</title>
        <authorList>
            <person name="Lamendella R."/>
        </authorList>
    </citation>
    <scope>NUCLEOTIDE SEQUENCE [LARGE SCALE GENOMIC DNA]</scope>
    <source>
        <strain evidence="6 7">160A</strain>
    </source>
</reference>
<dbReference type="Proteomes" id="UP000252733">
    <property type="component" value="Unassembled WGS sequence"/>
</dbReference>
<feature type="transmembrane region" description="Helical" evidence="5">
    <location>
        <begin position="56"/>
        <end position="89"/>
    </location>
</feature>
<accession>A0A2T0XTJ1</accession>
<dbReference type="EMBL" id="QPIZ01000009">
    <property type="protein sequence ID" value="RCW36192.1"/>
    <property type="molecule type" value="Genomic_DNA"/>
</dbReference>
<comment type="subcellular location">
    <subcellularLocation>
        <location evidence="1">Membrane</location>
        <topology evidence="1">Multi-pass membrane protein</topology>
    </subcellularLocation>
</comment>
<feature type="transmembrane region" description="Helical" evidence="5">
    <location>
        <begin position="12"/>
        <end position="36"/>
    </location>
</feature>
<comment type="caution">
    <text evidence="6">The sequence shown here is derived from an EMBL/GenBank/DDBJ whole genome shotgun (WGS) entry which is preliminary data.</text>
</comment>
<evidence type="ECO:0000313" key="6">
    <source>
        <dbReference type="EMBL" id="RCW36192.1"/>
    </source>
</evidence>
<sequence length="112" mass="12556">MTTDEKNWGMYCHLAAFAGLLIPFGNVIGPLVIWLLKKDEYPHVDMEGKESLNFQITVSIAVMVAGALSVVLIGIPLLIAIVVFTLIFIIKAIMETNEGRSYRYPYNLRLIK</sequence>
<evidence type="ECO:0000256" key="5">
    <source>
        <dbReference type="SAM" id="Phobius"/>
    </source>
</evidence>
<dbReference type="InterPro" id="IPR019109">
    <property type="entry name" value="MamF_MmsF"/>
</dbReference>
<organism evidence="6 7">
    <name type="scientific">Marinilabilia salmonicolor</name>
    <dbReference type="NCBI Taxonomy" id="989"/>
    <lineage>
        <taxon>Bacteria</taxon>
        <taxon>Pseudomonadati</taxon>
        <taxon>Bacteroidota</taxon>
        <taxon>Bacteroidia</taxon>
        <taxon>Marinilabiliales</taxon>
        <taxon>Marinilabiliaceae</taxon>
        <taxon>Marinilabilia</taxon>
    </lineage>
</organism>
<evidence type="ECO:0000256" key="3">
    <source>
        <dbReference type="ARBA" id="ARBA00022989"/>
    </source>
</evidence>
<keyword evidence="7" id="KW-1185">Reference proteome</keyword>
<name>A0A2T0XTJ1_9BACT</name>
<evidence type="ECO:0000313" key="7">
    <source>
        <dbReference type="Proteomes" id="UP000252733"/>
    </source>
</evidence>
<keyword evidence="3 5" id="KW-1133">Transmembrane helix</keyword>
<dbReference type="OrthoDB" id="9808930at2"/>
<keyword evidence="4 5" id="KW-0472">Membrane</keyword>
<proteinExistence type="predicted"/>
<evidence type="ECO:0008006" key="8">
    <source>
        <dbReference type="Google" id="ProtNLM"/>
    </source>
</evidence>
<evidence type="ECO:0000256" key="4">
    <source>
        <dbReference type="ARBA" id="ARBA00023136"/>
    </source>
</evidence>
<dbReference type="Pfam" id="PF09685">
    <property type="entry name" value="MamF_MmsF"/>
    <property type="match status" value="1"/>
</dbReference>
<gene>
    <name evidence="6" type="ORF">DFO77_109156</name>
</gene>
<dbReference type="RefSeq" id="WP_106151522.1">
    <property type="nucleotide sequence ID" value="NZ_PVTS01000001.1"/>
</dbReference>
<evidence type="ECO:0000256" key="2">
    <source>
        <dbReference type="ARBA" id="ARBA00022692"/>
    </source>
</evidence>
<dbReference type="AlphaFoldDB" id="A0A2T0XTJ1"/>
<protein>
    <recommendedName>
        <fullName evidence="8">Tic20 family protein</fullName>
    </recommendedName>
</protein>